<protein>
    <submittedName>
        <fullName evidence="1">Uncharacterized protein</fullName>
    </submittedName>
</protein>
<reference evidence="1" key="1">
    <citation type="submission" date="2020-08" db="EMBL/GenBank/DDBJ databases">
        <title>Multicomponent nature underlies the extraordinary mechanical properties of spider dragline silk.</title>
        <authorList>
            <person name="Kono N."/>
            <person name="Nakamura H."/>
            <person name="Mori M."/>
            <person name="Yoshida Y."/>
            <person name="Ohtoshi R."/>
            <person name="Malay A.D."/>
            <person name="Moran D.A.P."/>
            <person name="Tomita M."/>
            <person name="Numata K."/>
            <person name="Arakawa K."/>
        </authorList>
    </citation>
    <scope>NUCLEOTIDE SEQUENCE</scope>
</reference>
<evidence type="ECO:0000313" key="2">
    <source>
        <dbReference type="Proteomes" id="UP000887159"/>
    </source>
</evidence>
<sequence>MAPRLWCAKGAVHITARVTNEGSFWVPSIPDDMRVPYRSRQDDRLRVMLVLVHIDITPPQLISPWHTALFM</sequence>
<name>A0A8X6S4K5_TRICX</name>
<evidence type="ECO:0000313" key="1">
    <source>
        <dbReference type="EMBL" id="GFY04495.1"/>
    </source>
</evidence>
<gene>
    <name evidence="1" type="ORF">TNCV_4415831</name>
</gene>
<dbReference type="EMBL" id="BMAU01021244">
    <property type="protein sequence ID" value="GFY04495.1"/>
    <property type="molecule type" value="Genomic_DNA"/>
</dbReference>
<proteinExistence type="predicted"/>
<keyword evidence="2" id="KW-1185">Reference proteome</keyword>
<comment type="caution">
    <text evidence="1">The sequence shown here is derived from an EMBL/GenBank/DDBJ whole genome shotgun (WGS) entry which is preliminary data.</text>
</comment>
<accession>A0A8X6S4K5</accession>
<dbReference type="AlphaFoldDB" id="A0A8X6S4K5"/>
<organism evidence="1 2">
    <name type="scientific">Trichonephila clavipes</name>
    <name type="common">Golden silk orbweaver</name>
    <name type="synonym">Nephila clavipes</name>
    <dbReference type="NCBI Taxonomy" id="2585209"/>
    <lineage>
        <taxon>Eukaryota</taxon>
        <taxon>Metazoa</taxon>
        <taxon>Ecdysozoa</taxon>
        <taxon>Arthropoda</taxon>
        <taxon>Chelicerata</taxon>
        <taxon>Arachnida</taxon>
        <taxon>Araneae</taxon>
        <taxon>Araneomorphae</taxon>
        <taxon>Entelegynae</taxon>
        <taxon>Araneoidea</taxon>
        <taxon>Nephilidae</taxon>
        <taxon>Trichonephila</taxon>
    </lineage>
</organism>
<dbReference type="Proteomes" id="UP000887159">
    <property type="component" value="Unassembled WGS sequence"/>
</dbReference>